<feature type="compositionally biased region" description="Low complexity" evidence="1">
    <location>
        <begin position="571"/>
        <end position="589"/>
    </location>
</feature>
<dbReference type="GO" id="GO:0031624">
    <property type="term" value="F:ubiquitin conjugating enzyme binding"/>
    <property type="evidence" value="ECO:0007669"/>
    <property type="project" value="TreeGrafter"/>
</dbReference>
<protein>
    <submittedName>
        <fullName evidence="2">Uncharacterized protein</fullName>
    </submittedName>
</protein>
<dbReference type="PANTHER" id="PTHR31531:SF2">
    <property type="entry name" value="E3 UBIQUITIN-PROTEIN LIGASE E3D"/>
    <property type="match status" value="1"/>
</dbReference>
<dbReference type="EMBL" id="LVVM01005099">
    <property type="protein sequence ID" value="OJA11365.1"/>
    <property type="molecule type" value="Genomic_DNA"/>
</dbReference>
<proteinExistence type="predicted"/>
<dbReference type="GO" id="GO:0006513">
    <property type="term" value="P:protein monoubiquitination"/>
    <property type="evidence" value="ECO:0007669"/>
    <property type="project" value="TreeGrafter"/>
</dbReference>
<dbReference type="GO" id="GO:0030332">
    <property type="term" value="F:cyclin binding"/>
    <property type="evidence" value="ECO:0007669"/>
    <property type="project" value="TreeGrafter"/>
</dbReference>
<dbReference type="Proteomes" id="UP000183567">
    <property type="component" value="Unassembled WGS sequence"/>
</dbReference>
<name>A0A1J8PR36_9AGAM</name>
<accession>A0A1J8PR36</accession>
<dbReference type="GO" id="GO:0005634">
    <property type="term" value="C:nucleus"/>
    <property type="evidence" value="ECO:0007669"/>
    <property type="project" value="TreeGrafter"/>
</dbReference>
<dbReference type="GO" id="GO:0000151">
    <property type="term" value="C:ubiquitin ligase complex"/>
    <property type="evidence" value="ECO:0007669"/>
    <property type="project" value="TreeGrafter"/>
</dbReference>
<dbReference type="InterPro" id="IPR019193">
    <property type="entry name" value="UBQ-conj_enz_E2-bd_prot"/>
</dbReference>
<dbReference type="AlphaFoldDB" id="A0A1J8PR36"/>
<dbReference type="OrthoDB" id="66510at2759"/>
<dbReference type="PANTHER" id="PTHR31531">
    <property type="entry name" value="E3 UBIQUITIN-PROTEIN LIGASE E3D FAMILY MEMBER"/>
    <property type="match status" value="1"/>
</dbReference>
<dbReference type="GO" id="GO:0061630">
    <property type="term" value="F:ubiquitin protein ligase activity"/>
    <property type="evidence" value="ECO:0007669"/>
    <property type="project" value="TreeGrafter"/>
</dbReference>
<sequence>MATLVRTQVVQLAEQDENLRTSVPKPFPTAEEREQLFQAALLEELAEEQVDYEVPANPRESESATRPSPAPPLDTNHIASERLHVSDDDSPLICLHMLSLTSQTAIIPSITAVQNSCLMTLNDLLSVPTRWQPIVPDRRHSMPASMYPGQAPRSYSALETLVMNLRNHDGGETLHKVQDDHTTLLEELRDRVDALAPAMNRQDALFAQVIVSLLLDLDQLPATPLPFDSPPQASSSTSPGLIAGQPAELLSTLKQQLFDLQLERKAKEDSLFPQSPVQIVQTALLWSKIDRQLETVAALCRDRADSRRSPSLDHLPPHYYHADHDFETPPDYDAEYRSTFEKADVQPPQSMPSPNIPNEKLRMDFDSVTMAIERLYLVAPQLHNQRVELKSSKLAQMERARLEGPQGQSSTAKGKQKACDQDMHELDHMLELIGKASDRRMTDQSVVMDSRQVTRLEQAKQQYEDQRGEFVDRLIRLSGSGRLHDQDAILHPKVDELEELVTLPEFIRESRQIQQLMSSGDAPDKVQEVPDVSTTKHKKSRSRSISAPQWLRPAAELGRRLSKSRPGSSHGQVQPGAEQQQQQEQQGGQALDVSYVAEYHETLRHVLVFLIVSGIPVDTELQAEVLPTSSSGTEGDWLVIRSSSSSSPPLSLPVRVVPGKKDIHIRQGHYELKIGTANSQAARSSSPDEPTPLMSADQLLSLKPSSLSCISCSLPLVHGAKLTKYRDLPSEHWEELVDAWMCHTDQALHDHVAKHGRGFWPEESEALVGGGYILFHQSAIVCNNVSCAEQPLTDSSLQRDEDWRLARCICGAVVGRRHDRHMPDGTASVMYRLFKYAVRPVSQITELPRFPMSAFIVQDMLEHVSAHATYRFVISDEEEERPRLLIWLFKPKIRVSYMLPAAYLLPKQGSIDASKVLYRTLGPSSSTMALKDLQARYPGFPQAEHLFYPIDVCRKLAGLLTESTTSYPQSIKTMTGLDVGWLNRGSS</sequence>
<organism evidence="2 3">
    <name type="scientific">Rhizopogon vesiculosus</name>
    <dbReference type="NCBI Taxonomy" id="180088"/>
    <lineage>
        <taxon>Eukaryota</taxon>
        <taxon>Fungi</taxon>
        <taxon>Dikarya</taxon>
        <taxon>Basidiomycota</taxon>
        <taxon>Agaricomycotina</taxon>
        <taxon>Agaricomycetes</taxon>
        <taxon>Agaricomycetidae</taxon>
        <taxon>Boletales</taxon>
        <taxon>Suillineae</taxon>
        <taxon>Rhizopogonaceae</taxon>
        <taxon>Rhizopogon</taxon>
    </lineage>
</organism>
<comment type="caution">
    <text evidence="2">The sequence shown here is derived from an EMBL/GenBank/DDBJ whole genome shotgun (WGS) entry which is preliminary data.</text>
</comment>
<reference evidence="2 3" key="1">
    <citation type="submission" date="2016-03" db="EMBL/GenBank/DDBJ databases">
        <title>Comparative genomics of the ectomycorrhizal sister species Rhizopogon vinicolor and Rhizopogon vesiculosus (Basidiomycota: Boletales) reveals a divergence of the mating type B locus.</title>
        <authorList>
            <person name="Mujic A.B."/>
            <person name="Kuo A."/>
            <person name="Tritt A."/>
            <person name="Lipzen A."/>
            <person name="Chen C."/>
            <person name="Johnson J."/>
            <person name="Sharma A."/>
            <person name="Barry K."/>
            <person name="Grigoriev I.V."/>
            <person name="Spatafora J.W."/>
        </authorList>
    </citation>
    <scope>NUCLEOTIDE SEQUENCE [LARGE SCALE GENOMIC DNA]</scope>
    <source>
        <strain evidence="2 3">AM-OR11-056</strain>
    </source>
</reference>
<dbReference type="STRING" id="180088.A0A1J8PR36"/>
<feature type="region of interest" description="Disordered" evidence="1">
    <location>
        <begin position="307"/>
        <end position="328"/>
    </location>
</feature>
<feature type="region of interest" description="Disordered" evidence="1">
    <location>
        <begin position="54"/>
        <end position="76"/>
    </location>
</feature>
<dbReference type="Pfam" id="PF09814">
    <property type="entry name" value="HECT_2"/>
    <property type="match status" value="1"/>
</dbReference>
<gene>
    <name evidence="2" type="ORF">AZE42_05153</name>
</gene>
<dbReference type="GO" id="GO:0043161">
    <property type="term" value="P:proteasome-mediated ubiquitin-dependent protein catabolic process"/>
    <property type="evidence" value="ECO:0007669"/>
    <property type="project" value="TreeGrafter"/>
</dbReference>
<dbReference type="GO" id="GO:0051865">
    <property type="term" value="P:protein autoubiquitination"/>
    <property type="evidence" value="ECO:0007669"/>
    <property type="project" value="TreeGrafter"/>
</dbReference>
<dbReference type="GO" id="GO:0000209">
    <property type="term" value="P:protein polyubiquitination"/>
    <property type="evidence" value="ECO:0007669"/>
    <property type="project" value="TreeGrafter"/>
</dbReference>
<dbReference type="GO" id="GO:0005829">
    <property type="term" value="C:cytosol"/>
    <property type="evidence" value="ECO:0007669"/>
    <property type="project" value="TreeGrafter"/>
</dbReference>
<evidence type="ECO:0000256" key="1">
    <source>
        <dbReference type="SAM" id="MobiDB-lite"/>
    </source>
</evidence>
<feature type="region of interest" description="Disordered" evidence="1">
    <location>
        <begin position="516"/>
        <end position="589"/>
    </location>
</feature>
<evidence type="ECO:0000313" key="2">
    <source>
        <dbReference type="EMBL" id="OJA11365.1"/>
    </source>
</evidence>
<keyword evidence="3" id="KW-1185">Reference proteome</keyword>
<feature type="region of interest" description="Disordered" evidence="1">
    <location>
        <begin position="399"/>
        <end position="419"/>
    </location>
</feature>
<evidence type="ECO:0000313" key="3">
    <source>
        <dbReference type="Proteomes" id="UP000183567"/>
    </source>
</evidence>